<gene>
    <name evidence="3" type="ORF">ACFOSS_15040</name>
</gene>
<sequence>MTHHIALPKALMLISSLLVLSVQATESISLQHPSGGWRSGLDTADNYLQEINYPANSVTAAPDQGKESLIRGQIHDRPKEATGPYTLIVNGIPMPQRIDEDGSFARPYSFASGSNSVELRSPDGKARQRVQFYDQRQGQARPKLRILLAWDTDNTDLDLHVVTPDGQHVFYANRVLDNGGALDVDVTTGYGPEIFSSPAPQPGNYLVYVNYYGSGENEQSVTTAQVSIITDEGDADEQQQTVRVPLRRAGELTLVKQFVLP</sequence>
<dbReference type="PIRSF" id="PIRSF012281">
    <property type="entry name" value="UCP012281"/>
    <property type="match status" value="1"/>
</dbReference>
<dbReference type="EMBL" id="JBHSAF010000015">
    <property type="protein sequence ID" value="MFC3914763.1"/>
    <property type="molecule type" value="Genomic_DNA"/>
</dbReference>
<dbReference type="RefSeq" id="WP_377154092.1">
    <property type="nucleotide sequence ID" value="NZ_JBHSAF010000015.1"/>
</dbReference>
<reference evidence="4" key="1">
    <citation type="journal article" date="2019" name="Int. J. Syst. Evol. Microbiol.">
        <title>The Global Catalogue of Microorganisms (GCM) 10K type strain sequencing project: providing services to taxonomists for standard genome sequencing and annotation.</title>
        <authorList>
            <consortium name="The Broad Institute Genomics Platform"/>
            <consortium name="The Broad Institute Genome Sequencing Center for Infectious Disease"/>
            <person name="Wu L."/>
            <person name="Ma J."/>
        </authorList>
    </citation>
    <scope>NUCLEOTIDE SEQUENCE [LARGE SCALE GENOMIC DNA]</scope>
    <source>
        <strain evidence="4">CCUG 54939</strain>
    </source>
</reference>
<dbReference type="Gene3D" id="2.60.120.380">
    <property type="match status" value="1"/>
</dbReference>
<keyword evidence="1" id="KW-0732">Signal</keyword>
<accession>A0ABV8CRK7</accession>
<evidence type="ECO:0000256" key="1">
    <source>
        <dbReference type="SAM" id="SignalP"/>
    </source>
</evidence>
<organism evidence="3 4">
    <name type="scientific">Pseudaeromonas sharmana</name>
    <dbReference type="NCBI Taxonomy" id="328412"/>
    <lineage>
        <taxon>Bacteria</taxon>
        <taxon>Pseudomonadati</taxon>
        <taxon>Pseudomonadota</taxon>
        <taxon>Gammaproteobacteria</taxon>
        <taxon>Aeromonadales</taxon>
        <taxon>Aeromonadaceae</taxon>
        <taxon>Pseudaeromonas</taxon>
    </lineage>
</organism>
<feature type="domain" description="DUF2135" evidence="2">
    <location>
        <begin position="200"/>
        <end position="246"/>
    </location>
</feature>
<evidence type="ECO:0000259" key="2">
    <source>
        <dbReference type="Pfam" id="PF09906"/>
    </source>
</evidence>
<comment type="caution">
    <text evidence="3">The sequence shown here is derived from an EMBL/GenBank/DDBJ whole genome shotgun (WGS) entry which is preliminary data.</text>
</comment>
<dbReference type="Proteomes" id="UP001595692">
    <property type="component" value="Unassembled WGS sequence"/>
</dbReference>
<evidence type="ECO:0000313" key="3">
    <source>
        <dbReference type="EMBL" id="MFC3914763.1"/>
    </source>
</evidence>
<dbReference type="InterPro" id="IPR019220">
    <property type="entry name" value="DUF2135"/>
</dbReference>
<name>A0ABV8CRK7_9GAMM</name>
<feature type="chain" id="PRO_5046752324" evidence="1">
    <location>
        <begin position="25"/>
        <end position="261"/>
    </location>
</feature>
<keyword evidence="4" id="KW-1185">Reference proteome</keyword>
<dbReference type="InterPro" id="IPR012039">
    <property type="entry name" value="UCP012281"/>
</dbReference>
<proteinExistence type="predicted"/>
<dbReference type="Pfam" id="PF09906">
    <property type="entry name" value="DUF2135"/>
    <property type="match status" value="1"/>
</dbReference>
<evidence type="ECO:0000313" key="4">
    <source>
        <dbReference type="Proteomes" id="UP001595692"/>
    </source>
</evidence>
<protein>
    <submittedName>
        <fullName evidence="3">YfaP family protein</fullName>
    </submittedName>
</protein>
<feature type="signal peptide" evidence="1">
    <location>
        <begin position="1"/>
        <end position="24"/>
    </location>
</feature>